<keyword evidence="3" id="KW-1185">Reference proteome</keyword>
<sequence>MKTPIPRYALGAALAAALLAGAANAGPSQPRWQIRYKIELLSDFGGSATSAASINDVGWIAGQSNRTDDAASRAVLWRAGKPIKELGTLGGTNSAVLWPAKNVLGIVSGIAQTNEDDPNDEIWSCGYFFPGDDAAGNRCLGFRWQNGKMTALDPFPGGTHSFATGTNNLGQTVGWAENDVRDPGCVSPQVLQFRAALWPAGKSQPRELPPLSGDQVSSATAINDRGQVIGISGACSNAVGGLSAKRNVLWENGEPENIGDFGGIAWNTPMMINQRGDVVGFANISADVGTKFRPRAFFWTRSTGIKRLDLLPAHDAAQTGRGQALSINEWRQIVGQSCNSAGGDCRAVIWRDGVPSDLNALASSLGTAVLTSANDIDDLGRIAGTASDGGKTLAYKATPYLSASP</sequence>
<gene>
    <name evidence="2" type="ORF">FCE95_01900</name>
</gene>
<dbReference type="Proteomes" id="UP000308707">
    <property type="component" value="Unassembled WGS sequence"/>
</dbReference>
<organism evidence="2 3">
    <name type="scientific">Luteimonas gilva</name>
    <dbReference type="NCBI Taxonomy" id="2572684"/>
    <lineage>
        <taxon>Bacteria</taxon>
        <taxon>Pseudomonadati</taxon>
        <taxon>Pseudomonadota</taxon>
        <taxon>Gammaproteobacteria</taxon>
        <taxon>Lysobacterales</taxon>
        <taxon>Lysobacteraceae</taxon>
        <taxon>Luteimonas</taxon>
    </lineage>
</organism>
<name>A0A4U5JU94_9GAMM</name>
<evidence type="ECO:0000313" key="2">
    <source>
        <dbReference type="EMBL" id="TKR33095.1"/>
    </source>
</evidence>
<reference evidence="2 3" key="1">
    <citation type="submission" date="2019-04" db="EMBL/GenBank/DDBJ databases">
        <title>Reference strain of H23.</title>
        <authorList>
            <person name="Luo X."/>
        </authorList>
    </citation>
    <scope>NUCLEOTIDE SEQUENCE [LARGE SCALE GENOMIC DNA]</scope>
    <source>
        <strain evidence="2 3">H23</strain>
    </source>
</reference>
<feature type="chain" id="PRO_5020819765" description="DUF3466 family protein" evidence="1">
    <location>
        <begin position="26"/>
        <end position="405"/>
    </location>
</feature>
<protein>
    <recommendedName>
        <fullName evidence="4">DUF3466 family protein</fullName>
    </recommendedName>
</protein>
<dbReference type="RefSeq" id="WP_137265305.1">
    <property type="nucleotide sequence ID" value="NZ_SZUA01000001.1"/>
</dbReference>
<evidence type="ECO:0008006" key="4">
    <source>
        <dbReference type="Google" id="ProtNLM"/>
    </source>
</evidence>
<keyword evidence="1" id="KW-0732">Signal</keyword>
<accession>A0A4U5JU94</accession>
<feature type="signal peptide" evidence="1">
    <location>
        <begin position="1"/>
        <end position="25"/>
    </location>
</feature>
<proteinExistence type="predicted"/>
<dbReference type="AlphaFoldDB" id="A0A4U5JU94"/>
<comment type="caution">
    <text evidence="2">The sequence shown here is derived from an EMBL/GenBank/DDBJ whole genome shotgun (WGS) entry which is preliminary data.</text>
</comment>
<dbReference type="EMBL" id="SZUA01000001">
    <property type="protein sequence ID" value="TKR33095.1"/>
    <property type="molecule type" value="Genomic_DNA"/>
</dbReference>
<evidence type="ECO:0000256" key="1">
    <source>
        <dbReference type="SAM" id="SignalP"/>
    </source>
</evidence>
<dbReference type="OrthoDB" id="5791889at2"/>
<evidence type="ECO:0000313" key="3">
    <source>
        <dbReference type="Proteomes" id="UP000308707"/>
    </source>
</evidence>